<evidence type="ECO:0000259" key="8">
    <source>
        <dbReference type="Pfam" id="PF10415"/>
    </source>
</evidence>
<dbReference type="Pfam" id="PF00206">
    <property type="entry name" value="Lyase_1"/>
    <property type="match status" value="1"/>
</dbReference>
<accession>A0ABZ2PJ15</accession>
<sequence>MDAIRVEKDLLGEREIPADAYWGIHTLRALENFPITGRPISTNAHLIRGLAAVKWAAASANEELGILDATRSEAIRQACRDILDGRLHEEFVVDVIQGGAGTSTNMNANEVIANRALEILGYGHGEYSHLHPNEHVNASQSTNDVYPTAVNIATIYAVHELIESMKFLRDAFRRKATEFATVVKMGRTQLQDAVPMTLGQEFGTYAIMIDEDCSRLEEAALLVHEINLGATAIGTGLNAPVGYTTSAVAHLCAITGLPLVTATDLIEATQDVGQFVHLSGVLKRVAVKLSKICNDLRLLSSGPRAGLNEINLPPMQAGSSIMPGKVNPVIPEVLNQVAYEVIGHDVTITMAAEAGQLQLNAFEPIIVKSLSDGMAHLSAACRTVASRCVDGITANVDLLRARVENSIGLITALSPYLGYAESTAIAQEALLTGRNVVDLVLEKNLIAREELDRLLSPEHLANLRVAPIEHADAPDTSTR</sequence>
<evidence type="ECO:0000259" key="7">
    <source>
        <dbReference type="Pfam" id="PF00206"/>
    </source>
</evidence>
<dbReference type="PRINTS" id="PR00149">
    <property type="entry name" value="FUMRATELYASE"/>
</dbReference>
<dbReference type="NCBIfam" id="TIGR00839">
    <property type="entry name" value="aspA"/>
    <property type="match status" value="1"/>
</dbReference>
<dbReference type="InterPro" id="IPR020557">
    <property type="entry name" value="Fumarate_lyase_CS"/>
</dbReference>
<dbReference type="EC" id="4.3.1.1" evidence="2 5"/>
<keyword evidence="4 6" id="KW-0456">Lyase</keyword>
<name>A0ABZ2PJ15_9NOCA</name>
<dbReference type="InterPro" id="IPR008948">
    <property type="entry name" value="L-Aspartase-like"/>
</dbReference>
<dbReference type="InterPro" id="IPR024083">
    <property type="entry name" value="Fumarase/histidase_N"/>
</dbReference>
<dbReference type="InterPro" id="IPR004708">
    <property type="entry name" value="ApsA"/>
</dbReference>
<evidence type="ECO:0000256" key="1">
    <source>
        <dbReference type="ARBA" id="ARBA00005596"/>
    </source>
</evidence>
<proteinExistence type="inferred from homology"/>
<feature type="domain" description="Fumarase C C-terminal" evidence="8">
    <location>
        <begin position="409"/>
        <end position="461"/>
    </location>
</feature>
<dbReference type="Gene3D" id="1.20.200.10">
    <property type="entry name" value="Fumarase/aspartase (Central domain)"/>
    <property type="match status" value="1"/>
</dbReference>
<evidence type="ECO:0000256" key="4">
    <source>
        <dbReference type="ARBA" id="ARBA00023239"/>
    </source>
</evidence>
<dbReference type="PANTHER" id="PTHR42696:SF2">
    <property type="entry name" value="ASPARTATE AMMONIA-LYASE"/>
    <property type="match status" value="1"/>
</dbReference>
<evidence type="ECO:0000313" key="9">
    <source>
        <dbReference type="EMBL" id="WXG67118.1"/>
    </source>
</evidence>
<evidence type="ECO:0000256" key="5">
    <source>
        <dbReference type="NCBIfam" id="TIGR00839"/>
    </source>
</evidence>
<dbReference type="GO" id="GO:0008797">
    <property type="term" value="F:aspartate ammonia-lyase activity"/>
    <property type="evidence" value="ECO:0007669"/>
    <property type="project" value="UniProtKB-EC"/>
</dbReference>
<dbReference type="InterPro" id="IPR018951">
    <property type="entry name" value="Fumarase_C_C"/>
</dbReference>
<dbReference type="RefSeq" id="WP_338886542.1">
    <property type="nucleotide sequence ID" value="NZ_CP147846.1"/>
</dbReference>
<comment type="catalytic activity">
    <reaction evidence="6">
        <text>L-aspartate = fumarate + NH4(+)</text>
        <dbReference type="Rhea" id="RHEA:16601"/>
        <dbReference type="ChEBI" id="CHEBI:28938"/>
        <dbReference type="ChEBI" id="CHEBI:29806"/>
        <dbReference type="ChEBI" id="CHEBI:29991"/>
        <dbReference type="EC" id="4.3.1.1"/>
    </reaction>
</comment>
<evidence type="ECO:0000256" key="2">
    <source>
        <dbReference type="ARBA" id="ARBA00012992"/>
    </source>
</evidence>
<dbReference type="Pfam" id="PF10415">
    <property type="entry name" value="FumaraseC_C"/>
    <property type="match status" value="1"/>
</dbReference>
<dbReference type="Proteomes" id="UP001432000">
    <property type="component" value="Chromosome"/>
</dbReference>
<protein>
    <recommendedName>
        <fullName evidence="3 5">Aspartate ammonia-lyase</fullName>
        <shortName evidence="6">Aspartase</shortName>
        <ecNumber evidence="2 5">4.3.1.1</ecNumber>
    </recommendedName>
</protein>
<dbReference type="EMBL" id="CP147846">
    <property type="protein sequence ID" value="WXG67118.1"/>
    <property type="molecule type" value="Genomic_DNA"/>
</dbReference>
<dbReference type="CDD" id="cd01357">
    <property type="entry name" value="Aspartase"/>
    <property type="match status" value="1"/>
</dbReference>
<dbReference type="NCBIfam" id="NF008909">
    <property type="entry name" value="PRK12273.1"/>
    <property type="match status" value="1"/>
</dbReference>
<evidence type="ECO:0000313" key="10">
    <source>
        <dbReference type="Proteomes" id="UP001432000"/>
    </source>
</evidence>
<evidence type="ECO:0000256" key="3">
    <source>
        <dbReference type="ARBA" id="ARBA00016146"/>
    </source>
</evidence>
<dbReference type="InterPro" id="IPR000362">
    <property type="entry name" value="Fumarate_lyase_fam"/>
</dbReference>
<reference evidence="9 10" key="1">
    <citation type="submission" date="2024-03" db="EMBL/GenBank/DDBJ databases">
        <title>Natural products discovery in diverse microorganisms through a two-stage MS feature dereplication strategy.</title>
        <authorList>
            <person name="Zhang R."/>
        </authorList>
    </citation>
    <scope>NUCLEOTIDE SEQUENCE [LARGE SCALE GENOMIC DNA]</scope>
    <source>
        <strain evidence="9 10">18930</strain>
    </source>
</reference>
<dbReference type="Gene3D" id="1.10.275.10">
    <property type="entry name" value="Fumarase/aspartase (N-terminal domain)"/>
    <property type="match status" value="1"/>
</dbReference>
<comment type="similarity">
    <text evidence="1 6">Belongs to the class-II fumarase/aspartase family. Aspartase subfamily.</text>
</comment>
<dbReference type="PROSITE" id="PS00163">
    <property type="entry name" value="FUMARATE_LYASES"/>
    <property type="match status" value="1"/>
</dbReference>
<feature type="domain" description="Fumarate lyase N-terminal" evidence="7">
    <location>
        <begin position="12"/>
        <end position="343"/>
    </location>
</feature>
<evidence type="ECO:0000256" key="6">
    <source>
        <dbReference type="RuleBase" id="RU362017"/>
    </source>
</evidence>
<gene>
    <name evidence="9" type="primary">aspA</name>
    <name evidence="9" type="ORF">WDS16_17885</name>
</gene>
<dbReference type="PANTHER" id="PTHR42696">
    <property type="entry name" value="ASPARTATE AMMONIA-LYASE"/>
    <property type="match status" value="1"/>
</dbReference>
<dbReference type="InterPro" id="IPR051546">
    <property type="entry name" value="Aspartate_Ammonia-Lyase"/>
</dbReference>
<dbReference type="InterPro" id="IPR022761">
    <property type="entry name" value="Fumarate_lyase_N"/>
</dbReference>
<organism evidence="9 10">
    <name type="scientific">Rhodococcus sovatensis</name>
    <dbReference type="NCBI Taxonomy" id="1805840"/>
    <lineage>
        <taxon>Bacteria</taxon>
        <taxon>Bacillati</taxon>
        <taxon>Actinomycetota</taxon>
        <taxon>Actinomycetes</taxon>
        <taxon>Mycobacteriales</taxon>
        <taxon>Nocardiaceae</taxon>
        <taxon>Rhodococcus</taxon>
    </lineage>
</organism>
<dbReference type="SUPFAM" id="SSF48557">
    <property type="entry name" value="L-aspartase-like"/>
    <property type="match status" value="1"/>
</dbReference>
<dbReference type="Gene3D" id="1.10.40.30">
    <property type="entry name" value="Fumarase/aspartase (C-terminal domain)"/>
    <property type="match status" value="1"/>
</dbReference>
<keyword evidence="10" id="KW-1185">Reference proteome</keyword>